<dbReference type="KEGG" id="scy:SCATT_16600"/>
<dbReference type="Proteomes" id="UP000007842">
    <property type="component" value="Chromosome"/>
</dbReference>
<gene>
    <name evidence="2" type="ordered locus">SCATT_16600</name>
</gene>
<organism evidence="2 3">
    <name type="scientific">Streptantibioticus cattleyicolor (strain ATCC 35852 / DSM 46488 / JCM 4925 / NBRC 14057 / NRRL 8057)</name>
    <name type="common">Streptomyces cattleya</name>
    <dbReference type="NCBI Taxonomy" id="1003195"/>
    <lineage>
        <taxon>Bacteria</taxon>
        <taxon>Bacillati</taxon>
        <taxon>Actinomycetota</taxon>
        <taxon>Actinomycetes</taxon>
        <taxon>Kitasatosporales</taxon>
        <taxon>Streptomycetaceae</taxon>
        <taxon>Streptantibioticus</taxon>
    </lineage>
</organism>
<evidence type="ECO:0000256" key="1">
    <source>
        <dbReference type="SAM" id="MobiDB-lite"/>
    </source>
</evidence>
<dbReference type="InterPro" id="IPR057972">
    <property type="entry name" value="Terminase_7"/>
</dbReference>
<sequence>MTRGPRPKPNAVRRNAHPHAQELAAEAREGRPLPKALGIQTSGARRFWRTWARAPQTATWVETDWAELEITAKLVDALYMGDLKLAPEIRQRVAKWGATVEDRARLRMSLKDEDQDQDDAGPESAAPAASDMDEELYRLLNGP</sequence>
<dbReference type="AlphaFoldDB" id="F8JPX8"/>
<name>F8JPX8_STREN</name>
<dbReference type="KEGG" id="sct:SCAT_1664"/>
<evidence type="ECO:0008006" key="4">
    <source>
        <dbReference type="Google" id="ProtNLM"/>
    </source>
</evidence>
<dbReference type="STRING" id="1003195.SCATT_16600"/>
<evidence type="ECO:0000313" key="2">
    <source>
        <dbReference type="EMBL" id="AEW94031.1"/>
    </source>
</evidence>
<accession>G8WNZ8</accession>
<dbReference type="RefSeq" id="WP_014142422.1">
    <property type="nucleotide sequence ID" value="NC_016111.1"/>
</dbReference>
<dbReference type="EMBL" id="CP003219">
    <property type="protein sequence ID" value="AEW94031.1"/>
    <property type="molecule type" value="Genomic_DNA"/>
</dbReference>
<dbReference type="Pfam" id="PF25673">
    <property type="entry name" value="Terminase_7"/>
    <property type="match status" value="1"/>
</dbReference>
<protein>
    <recommendedName>
        <fullName evidence="4">Terminase small subunit</fullName>
    </recommendedName>
</protein>
<reference evidence="3" key="1">
    <citation type="submission" date="2011-12" db="EMBL/GenBank/DDBJ databases">
        <title>Complete genome sequence of Streptomyces cattleya strain DSM 46488.</title>
        <authorList>
            <person name="Ou H.-Y."/>
            <person name="Li P."/>
            <person name="Zhao C."/>
            <person name="O'Hagan D."/>
            <person name="Deng Z."/>
        </authorList>
    </citation>
    <scope>NUCLEOTIDE SEQUENCE [LARGE SCALE GENOMIC DNA]</scope>
    <source>
        <strain evidence="3">ATCC 35852 / DSM 46488 / JCM 4925 / NBRC 14057 / NRRL 8057</strain>
    </source>
</reference>
<dbReference type="HOGENOM" id="CLU_1843962_0_0_11"/>
<feature type="region of interest" description="Disordered" evidence="1">
    <location>
        <begin position="107"/>
        <end position="133"/>
    </location>
</feature>
<dbReference type="OrthoDB" id="3233083at2"/>
<evidence type="ECO:0000313" key="3">
    <source>
        <dbReference type="Proteomes" id="UP000007842"/>
    </source>
</evidence>
<keyword evidence="3" id="KW-1185">Reference proteome</keyword>
<proteinExistence type="predicted"/>
<dbReference type="PATRIC" id="fig|1003195.11.peg.3227"/>
<accession>F8JPX8</accession>